<feature type="region of interest" description="Disordered" evidence="1">
    <location>
        <begin position="16"/>
        <end position="106"/>
    </location>
</feature>
<feature type="compositionally biased region" description="Polar residues" evidence="1">
    <location>
        <begin position="58"/>
        <end position="106"/>
    </location>
</feature>
<keyword evidence="2" id="KW-0732">Signal</keyword>
<organism evidence="3 4">
    <name type="scientific">Bradyrhizobium jicamae</name>
    <dbReference type="NCBI Taxonomy" id="280332"/>
    <lineage>
        <taxon>Bacteria</taxon>
        <taxon>Pseudomonadati</taxon>
        <taxon>Pseudomonadota</taxon>
        <taxon>Alphaproteobacteria</taxon>
        <taxon>Hyphomicrobiales</taxon>
        <taxon>Nitrobacteraceae</taxon>
        <taxon>Bradyrhizobium</taxon>
    </lineage>
</organism>
<keyword evidence="4" id="KW-1185">Reference proteome</keyword>
<accession>A0ABS5FRP0</accession>
<evidence type="ECO:0000256" key="2">
    <source>
        <dbReference type="SAM" id="SignalP"/>
    </source>
</evidence>
<gene>
    <name evidence="3" type="ORF">JQ615_29145</name>
</gene>
<protein>
    <submittedName>
        <fullName evidence="3">Uncharacterized protein</fullName>
    </submittedName>
</protein>
<sequence>MKQLTAIGLAAAMALSASPASAQGAGAAGGTGTGPGARNLGTTGMGTRGITHPPGSTIRGNLTLNRGSTATTGYSTSPNNDPSMETGSSGTSNLPGNNSTRSTRPH</sequence>
<feature type="signal peptide" evidence="2">
    <location>
        <begin position="1"/>
        <end position="22"/>
    </location>
</feature>
<name>A0ABS5FRP0_9BRAD</name>
<feature type="compositionally biased region" description="Gly residues" evidence="1">
    <location>
        <begin position="26"/>
        <end position="35"/>
    </location>
</feature>
<evidence type="ECO:0000313" key="4">
    <source>
        <dbReference type="Proteomes" id="UP001315278"/>
    </source>
</evidence>
<feature type="compositionally biased region" description="Low complexity" evidence="1">
    <location>
        <begin position="16"/>
        <end position="25"/>
    </location>
</feature>
<reference evidence="4" key="1">
    <citation type="journal article" date="2021" name="ISME J.">
        <title>Evolutionary origin and ecological implication of a unique nif island in free-living Bradyrhizobium lineages.</title>
        <authorList>
            <person name="Tao J."/>
        </authorList>
    </citation>
    <scope>NUCLEOTIDE SEQUENCE [LARGE SCALE GENOMIC DNA]</scope>
    <source>
        <strain evidence="4">SZCCT0434</strain>
    </source>
</reference>
<feature type="chain" id="PRO_5046111017" evidence="2">
    <location>
        <begin position="23"/>
        <end position="106"/>
    </location>
</feature>
<evidence type="ECO:0000256" key="1">
    <source>
        <dbReference type="SAM" id="MobiDB-lite"/>
    </source>
</evidence>
<dbReference type="RefSeq" id="WP_212494266.1">
    <property type="nucleotide sequence ID" value="NZ_JAFCJH010000039.1"/>
</dbReference>
<comment type="caution">
    <text evidence="3">The sequence shown here is derived from an EMBL/GenBank/DDBJ whole genome shotgun (WGS) entry which is preliminary data.</text>
</comment>
<proteinExistence type="predicted"/>
<dbReference type="EMBL" id="JAFCJH010000039">
    <property type="protein sequence ID" value="MBR0799448.1"/>
    <property type="molecule type" value="Genomic_DNA"/>
</dbReference>
<evidence type="ECO:0000313" key="3">
    <source>
        <dbReference type="EMBL" id="MBR0799448.1"/>
    </source>
</evidence>
<dbReference type="Proteomes" id="UP001315278">
    <property type="component" value="Unassembled WGS sequence"/>
</dbReference>